<reference evidence="2 3" key="1">
    <citation type="submission" date="2018-07" db="EMBL/GenBank/DDBJ databases">
        <title>Complete genome sequence of Spiroplasma alleghenense PLHS-1 (ATCC 51752).</title>
        <authorList>
            <person name="Chou L."/>
            <person name="Lee T.-Y."/>
            <person name="Tsai Y.-M."/>
            <person name="Kuo C.-H."/>
        </authorList>
    </citation>
    <scope>NUCLEOTIDE SEQUENCE [LARGE SCALE GENOMIC DNA]</scope>
    <source>
        <strain evidence="2 3">PLHS-1</strain>
    </source>
</reference>
<feature type="transmembrane region" description="Helical" evidence="1">
    <location>
        <begin position="161"/>
        <end position="180"/>
    </location>
</feature>
<organism evidence="2 3">
    <name type="scientific">Spiroplasma alleghenense</name>
    <dbReference type="NCBI Taxonomy" id="216931"/>
    <lineage>
        <taxon>Bacteria</taxon>
        <taxon>Bacillati</taxon>
        <taxon>Mycoplasmatota</taxon>
        <taxon>Mollicutes</taxon>
        <taxon>Entomoplasmatales</taxon>
        <taxon>Spiroplasmataceae</taxon>
        <taxon>Spiroplasma</taxon>
    </lineage>
</organism>
<dbReference type="RefSeq" id="WP_115557656.1">
    <property type="nucleotide sequence ID" value="NZ_CP031376.1"/>
</dbReference>
<evidence type="ECO:0000313" key="3">
    <source>
        <dbReference type="Proteomes" id="UP000254792"/>
    </source>
</evidence>
<name>A0A345Z296_9MOLU</name>
<keyword evidence="1" id="KW-0812">Transmembrane</keyword>
<protein>
    <recommendedName>
        <fullName evidence="4">Transmembrane protein</fullName>
    </recommendedName>
</protein>
<feature type="transmembrane region" description="Helical" evidence="1">
    <location>
        <begin position="88"/>
        <end position="114"/>
    </location>
</feature>
<gene>
    <name evidence="2" type="ORF">SALLE_v1c00490</name>
</gene>
<keyword evidence="3" id="KW-1185">Reference proteome</keyword>
<dbReference type="Proteomes" id="UP000254792">
    <property type="component" value="Chromosome"/>
</dbReference>
<keyword evidence="1" id="KW-1133">Transmembrane helix</keyword>
<evidence type="ECO:0000313" key="2">
    <source>
        <dbReference type="EMBL" id="AXK50725.1"/>
    </source>
</evidence>
<dbReference type="OrthoDB" id="391248at2"/>
<sequence length="189" mass="21930">MKNKLVPSIIVSAEITVLIMVILVPFTSLSDDYDFTNYLLLAFDISTLCLLIAIYFFRNYLDSPPEMLENIFKIFFLNFGSFKINKKIYFYIILLLFAAIVLVGSIFSIPLMNLMINKGETVENTAINFLVIINIINLLCLILVLLILSLLAIFSKNFYNQSRFVLLLLPFFGWVYFFTIQKNKRINEM</sequence>
<keyword evidence="1" id="KW-0472">Membrane</keyword>
<dbReference type="EMBL" id="CP031376">
    <property type="protein sequence ID" value="AXK50725.1"/>
    <property type="molecule type" value="Genomic_DNA"/>
</dbReference>
<evidence type="ECO:0008006" key="4">
    <source>
        <dbReference type="Google" id="ProtNLM"/>
    </source>
</evidence>
<proteinExistence type="predicted"/>
<accession>A0A345Z296</accession>
<feature type="transmembrane region" description="Helical" evidence="1">
    <location>
        <begin position="6"/>
        <end position="26"/>
    </location>
</feature>
<dbReference type="AlphaFoldDB" id="A0A345Z296"/>
<feature type="transmembrane region" description="Helical" evidence="1">
    <location>
        <begin position="38"/>
        <end position="57"/>
    </location>
</feature>
<evidence type="ECO:0000256" key="1">
    <source>
        <dbReference type="SAM" id="Phobius"/>
    </source>
</evidence>
<feature type="transmembrane region" description="Helical" evidence="1">
    <location>
        <begin position="126"/>
        <end position="155"/>
    </location>
</feature>
<dbReference type="KEGG" id="salx:SALLE_v1c00490"/>